<name>A0A177URA4_9BASI</name>
<comment type="caution">
    <text evidence="2">The sequence shown here is derived from an EMBL/GenBank/DDBJ whole genome shotgun (WGS) entry which is preliminary data.</text>
</comment>
<protein>
    <submittedName>
        <fullName evidence="2">Uncharacterized protein</fullName>
    </submittedName>
</protein>
<feature type="compositionally biased region" description="Low complexity" evidence="1">
    <location>
        <begin position="107"/>
        <end position="116"/>
    </location>
</feature>
<reference evidence="2" key="2">
    <citation type="journal article" date="2019" name="IMA Fungus">
        <title>Genome sequencing and comparison of five Tilletia species to identify candidate genes for the detection of regulated species infecting wheat.</title>
        <authorList>
            <person name="Nguyen H.D.T."/>
            <person name="Sultana T."/>
            <person name="Kesanakurti P."/>
            <person name="Hambleton S."/>
        </authorList>
    </citation>
    <scope>NUCLEOTIDE SEQUENCE</scope>
    <source>
        <strain evidence="2">DAOMC 238032</strain>
    </source>
</reference>
<evidence type="ECO:0000256" key="1">
    <source>
        <dbReference type="SAM" id="MobiDB-lite"/>
    </source>
</evidence>
<dbReference type="Proteomes" id="UP000077671">
    <property type="component" value="Unassembled WGS sequence"/>
</dbReference>
<feature type="compositionally biased region" description="Polar residues" evidence="1">
    <location>
        <begin position="126"/>
        <end position="136"/>
    </location>
</feature>
<accession>A0A177URA4</accession>
<evidence type="ECO:0000313" key="2">
    <source>
        <dbReference type="EMBL" id="KAE8248864.1"/>
    </source>
</evidence>
<evidence type="ECO:0000313" key="3">
    <source>
        <dbReference type="Proteomes" id="UP000077671"/>
    </source>
</evidence>
<sequence>MGVPDPNGTGHVMSPVRACDVHARPRTPTATTQAAFSRTALGHAQDTQPVHPSQQGHHHPGASSSRTLVGDSPTLLDRLSKTPAVVQDRKGKGRQAPISDYPVPMGTKKTVPTTTTLAPSKRPAPSTGTSARTAHINSRPCPYAAK</sequence>
<feature type="compositionally biased region" description="Polar residues" evidence="1">
    <location>
        <begin position="45"/>
        <end position="55"/>
    </location>
</feature>
<dbReference type="EMBL" id="LWDD02001357">
    <property type="protein sequence ID" value="KAE8248864.1"/>
    <property type="molecule type" value="Genomic_DNA"/>
</dbReference>
<feature type="region of interest" description="Disordered" evidence="1">
    <location>
        <begin position="1"/>
        <end position="146"/>
    </location>
</feature>
<dbReference type="AlphaFoldDB" id="A0A177URA4"/>
<feature type="compositionally biased region" description="Low complexity" evidence="1">
    <location>
        <begin position="26"/>
        <end position="35"/>
    </location>
</feature>
<reference evidence="2" key="1">
    <citation type="submission" date="2016-04" db="EMBL/GenBank/DDBJ databases">
        <authorList>
            <person name="Nguyen H.D."/>
            <person name="Kesanakurti P."/>
            <person name="Cullis J."/>
            <person name="Levesque C.A."/>
            <person name="Hambleton S."/>
        </authorList>
    </citation>
    <scope>NUCLEOTIDE SEQUENCE</scope>
    <source>
        <strain evidence="2">DAOMC 238032</strain>
    </source>
</reference>
<gene>
    <name evidence="2" type="ORF">A4X03_0g6696</name>
</gene>
<organism evidence="2 3">
    <name type="scientific">Tilletia caries</name>
    <name type="common">wheat bunt fungus</name>
    <dbReference type="NCBI Taxonomy" id="13290"/>
    <lineage>
        <taxon>Eukaryota</taxon>
        <taxon>Fungi</taxon>
        <taxon>Dikarya</taxon>
        <taxon>Basidiomycota</taxon>
        <taxon>Ustilaginomycotina</taxon>
        <taxon>Exobasidiomycetes</taxon>
        <taxon>Tilletiales</taxon>
        <taxon>Tilletiaceae</taxon>
        <taxon>Tilletia</taxon>
    </lineage>
</organism>
<proteinExistence type="predicted"/>